<sequence length="139" mass="15780">MNTYTAKQLAEVLQNEDPQMNLRTVRYYTQIGMLPPLELVGNKRTYTDNHLHYLRAILVLSKSGDTLSSAQEKLAGLPIDEVIKIGDNLRMYQSDQILRNETHIVSEDVVLSVSSRISPELKVKMIESVTRLLEEEGHA</sequence>
<dbReference type="Gene3D" id="1.10.1660.10">
    <property type="match status" value="1"/>
</dbReference>
<evidence type="ECO:0000313" key="2">
    <source>
        <dbReference type="EMBL" id="AIQ57971.1"/>
    </source>
</evidence>
<name>A0A089L938_PAEBO</name>
<evidence type="ECO:0000313" key="3">
    <source>
        <dbReference type="Proteomes" id="UP000029518"/>
    </source>
</evidence>
<protein>
    <submittedName>
        <fullName evidence="2">MerR family transcriptional regulator</fullName>
    </submittedName>
</protein>
<keyword evidence="3" id="KW-1185">Reference proteome</keyword>
<dbReference type="InterPro" id="IPR009061">
    <property type="entry name" value="DNA-bd_dom_put_sf"/>
</dbReference>
<dbReference type="Proteomes" id="UP000029518">
    <property type="component" value="Chromosome"/>
</dbReference>
<dbReference type="RefSeq" id="WP_042212449.1">
    <property type="nucleotide sequence ID" value="NZ_CP009285.1"/>
</dbReference>
<dbReference type="EMBL" id="CP009285">
    <property type="protein sequence ID" value="AIQ57971.1"/>
    <property type="molecule type" value="Genomic_DNA"/>
</dbReference>
<dbReference type="SMART" id="SM00422">
    <property type="entry name" value="HTH_MERR"/>
    <property type="match status" value="1"/>
</dbReference>
<dbReference type="HOGENOM" id="CLU_1843145_0_0_9"/>
<organism evidence="2 3">
    <name type="scientific">Paenibacillus borealis</name>
    <dbReference type="NCBI Taxonomy" id="160799"/>
    <lineage>
        <taxon>Bacteria</taxon>
        <taxon>Bacillati</taxon>
        <taxon>Bacillota</taxon>
        <taxon>Bacilli</taxon>
        <taxon>Bacillales</taxon>
        <taxon>Paenibacillaceae</taxon>
        <taxon>Paenibacillus</taxon>
    </lineage>
</organism>
<reference evidence="2" key="1">
    <citation type="submission" date="2014-08" db="EMBL/GenBank/DDBJ databases">
        <title>Comparative genomics of the Paenibacillus odorifer group.</title>
        <authorList>
            <person name="den Bakker H.C."/>
            <person name="Tsai Y.-C.Y.-C."/>
            <person name="Martin N."/>
            <person name="Korlach J."/>
            <person name="Wiedmann M."/>
        </authorList>
    </citation>
    <scope>NUCLEOTIDE SEQUENCE [LARGE SCALE GENOMIC DNA]</scope>
    <source>
        <strain evidence="2">DSM 13188</strain>
    </source>
</reference>
<feature type="domain" description="HTH merR-type" evidence="1">
    <location>
        <begin position="4"/>
        <end position="77"/>
    </location>
</feature>
<dbReference type="SUPFAM" id="SSF46955">
    <property type="entry name" value="Putative DNA-binding domain"/>
    <property type="match status" value="1"/>
</dbReference>
<proteinExistence type="predicted"/>
<gene>
    <name evidence="2" type="ORF">PBOR_14310</name>
</gene>
<dbReference type="Pfam" id="PF13411">
    <property type="entry name" value="MerR_1"/>
    <property type="match status" value="1"/>
</dbReference>
<dbReference type="GO" id="GO:0006355">
    <property type="term" value="P:regulation of DNA-templated transcription"/>
    <property type="evidence" value="ECO:0007669"/>
    <property type="project" value="InterPro"/>
</dbReference>
<evidence type="ECO:0000259" key="1">
    <source>
        <dbReference type="SMART" id="SM00422"/>
    </source>
</evidence>
<dbReference type="AlphaFoldDB" id="A0A089L938"/>
<dbReference type="GO" id="GO:0003677">
    <property type="term" value="F:DNA binding"/>
    <property type="evidence" value="ECO:0007669"/>
    <property type="project" value="InterPro"/>
</dbReference>
<dbReference type="InterPro" id="IPR000551">
    <property type="entry name" value="MerR-type_HTH_dom"/>
</dbReference>
<dbReference type="KEGG" id="pbd:PBOR_14310"/>
<accession>A0A089L938</accession>
<dbReference type="OrthoDB" id="9802944at2"/>
<dbReference type="CDD" id="cd00592">
    <property type="entry name" value="HTH_MerR-like"/>
    <property type="match status" value="1"/>
</dbReference>